<comment type="caution">
    <text evidence="9">The sequence shown here is derived from an EMBL/GenBank/DDBJ whole genome shotgun (WGS) entry which is preliminary data.</text>
</comment>
<dbReference type="Pfam" id="PF00528">
    <property type="entry name" value="BPD_transp_1"/>
    <property type="match status" value="1"/>
</dbReference>
<feature type="transmembrane region" description="Helical" evidence="7">
    <location>
        <begin position="234"/>
        <end position="259"/>
    </location>
</feature>
<organism evidence="9 10">
    <name type="scientific">Clostridium oceanicum</name>
    <dbReference type="NCBI Taxonomy" id="1543"/>
    <lineage>
        <taxon>Bacteria</taxon>
        <taxon>Bacillati</taxon>
        <taxon>Bacillota</taxon>
        <taxon>Clostridia</taxon>
        <taxon>Eubacteriales</taxon>
        <taxon>Clostridiaceae</taxon>
        <taxon>Clostridium</taxon>
    </lineage>
</organism>
<keyword evidence="2 7" id="KW-0813">Transport</keyword>
<dbReference type="EMBL" id="BAAACG010000001">
    <property type="protein sequence ID" value="GAA0732978.1"/>
    <property type="molecule type" value="Genomic_DNA"/>
</dbReference>
<keyword evidence="6 7" id="KW-0472">Membrane</keyword>
<comment type="subcellular location">
    <subcellularLocation>
        <location evidence="1 7">Cell membrane</location>
        <topology evidence="1 7">Multi-pass membrane protein</topology>
    </subcellularLocation>
</comment>
<feature type="transmembrane region" description="Helical" evidence="7">
    <location>
        <begin position="12"/>
        <end position="30"/>
    </location>
</feature>
<evidence type="ECO:0000256" key="2">
    <source>
        <dbReference type="ARBA" id="ARBA00022448"/>
    </source>
</evidence>
<evidence type="ECO:0000256" key="7">
    <source>
        <dbReference type="RuleBase" id="RU363032"/>
    </source>
</evidence>
<dbReference type="PROSITE" id="PS50928">
    <property type="entry name" value="ABC_TM1"/>
    <property type="match status" value="1"/>
</dbReference>
<dbReference type="CDD" id="cd06261">
    <property type="entry name" value="TM_PBP2"/>
    <property type="match status" value="1"/>
</dbReference>
<gene>
    <name evidence="9" type="ORF">GCM10008906_03290</name>
</gene>
<evidence type="ECO:0000256" key="3">
    <source>
        <dbReference type="ARBA" id="ARBA00022475"/>
    </source>
</evidence>
<name>A0ABP3UI00_9CLOT</name>
<keyword evidence="10" id="KW-1185">Reference proteome</keyword>
<evidence type="ECO:0000259" key="8">
    <source>
        <dbReference type="PROSITE" id="PS50928"/>
    </source>
</evidence>
<evidence type="ECO:0000256" key="5">
    <source>
        <dbReference type="ARBA" id="ARBA00022989"/>
    </source>
</evidence>
<dbReference type="RefSeq" id="WP_343758179.1">
    <property type="nucleotide sequence ID" value="NZ_BAAACG010000001.1"/>
</dbReference>
<keyword evidence="4 7" id="KW-0812">Transmembrane</keyword>
<feature type="transmembrane region" description="Helical" evidence="7">
    <location>
        <begin position="191"/>
        <end position="214"/>
    </location>
</feature>
<proteinExistence type="inferred from homology"/>
<reference evidence="10" key="1">
    <citation type="journal article" date="2019" name="Int. J. Syst. Evol. Microbiol.">
        <title>The Global Catalogue of Microorganisms (GCM) 10K type strain sequencing project: providing services to taxonomists for standard genome sequencing and annotation.</title>
        <authorList>
            <consortium name="The Broad Institute Genomics Platform"/>
            <consortium name="The Broad Institute Genome Sequencing Center for Infectious Disease"/>
            <person name="Wu L."/>
            <person name="Ma J."/>
        </authorList>
    </citation>
    <scope>NUCLEOTIDE SEQUENCE [LARGE SCALE GENOMIC DNA]</scope>
    <source>
        <strain evidence="10">JCM 1407</strain>
    </source>
</reference>
<dbReference type="Proteomes" id="UP001501510">
    <property type="component" value="Unassembled WGS sequence"/>
</dbReference>
<sequence>MKKVLKNKQCFYGGIILLTIILLGIVYPIISPNDPSAISSLDRFKPISKSFPLGTDSFGRCIFTRIAVGTKYSLGISFVIMINIFIISLLIGTIPTYLGGKYDRIFVSICDVIMAFPQMVFVFVLIGIMGKGIGNLMLSMIVSQSPWYAKFVRGYVLEEKNKGYIKAAIAAGSSSLEIILRHIIPNILPQFIVYISVGMGRIILELSAFSFLGFGVSSKVAEWGVMLNESRRYIFLHPQLMLYPGLFIFATSIGFNLLGDGLRDLFDKKRGDGDINVSIKY</sequence>
<keyword evidence="5 7" id="KW-1133">Transmembrane helix</keyword>
<keyword evidence="3" id="KW-1003">Cell membrane</keyword>
<protein>
    <submittedName>
        <fullName evidence="9">ABC transporter permease subunit</fullName>
    </submittedName>
</protein>
<evidence type="ECO:0000256" key="1">
    <source>
        <dbReference type="ARBA" id="ARBA00004651"/>
    </source>
</evidence>
<comment type="similarity">
    <text evidence="7">Belongs to the binding-protein-dependent transport system permease family.</text>
</comment>
<evidence type="ECO:0000256" key="4">
    <source>
        <dbReference type="ARBA" id="ARBA00022692"/>
    </source>
</evidence>
<dbReference type="Gene3D" id="1.10.3720.10">
    <property type="entry name" value="MetI-like"/>
    <property type="match status" value="1"/>
</dbReference>
<dbReference type="PANTHER" id="PTHR43386">
    <property type="entry name" value="OLIGOPEPTIDE TRANSPORT SYSTEM PERMEASE PROTEIN APPC"/>
    <property type="match status" value="1"/>
</dbReference>
<evidence type="ECO:0000313" key="10">
    <source>
        <dbReference type="Proteomes" id="UP001501510"/>
    </source>
</evidence>
<dbReference type="InterPro" id="IPR035906">
    <property type="entry name" value="MetI-like_sf"/>
</dbReference>
<accession>A0ABP3UI00</accession>
<feature type="transmembrane region" description="Helical" evidence="7">
    <location>
        <begin position="119"/>
        <end position="143"/>
    </location>
</feature>
<evidence type="ECO:0000256" key="6">
    <source>
        <dbReference type="ARBA" id="ARBA00023136"/>
    </source>
</evidence>
<feature type="domain" description="ABC transmembrane type-1" evidence="8">
    <location>
        <begin position="74"/>
        <end position="259"/>
    </location>
</feature>
<evidence type="ECO:0000313" key="9">
    <source>
        <dbReference type="EMBL" id="GAA0732978.1"/>
    </source>
</evidence>
<dbReference type="InterPro" id="IPR000515">
    <property type="entry name" value="MetI-like"/>
</dbReference>
<dbReference type="SUPFAM" id="SSF161098">
    <property type="entry name" value="MetI-like"/>
    <property type="match status" value="1"/>
</dbReference>
<dbReference type="InterPro" id="IPR050366">
    <property type="entry name" value="BP-dependent_transpt_permease"/>
</dbReference>
<dbReference type="PANTHER" id="PTHR43386:SF1">
    <property type="entry name" value="D,D-DIPEPTIDE TRANSPORT SYSTEM PERMEASE PROTEIN DDPC-RELATED"/>
    <property type="match status" value="1"/>
</dbReference>
<feature type="transmembrane region" description="Helical" evidence="7">
    <location>
        <begin position="74"/>
        <end position="98"/>
    </location>
</feature>